<evidence type="ECO:0000256" key="3">
    <source>
        <dbReference type="ARBA" id="ARBA00010217"/>
    </source>
</evidence>
<keyword evidence="8 19" id="KW-0812">Transmembrane</keyword>
<keyword evidence="11 18" id="KW-0547">Nucleotide-binding</keyword>
<evidence type="ECO:0000256" key="15">
    <source>
        <dbReference type="ARBA" id="ARBA00023136"/>
    </source>
</evidence>
<organism evidence="22 23">
    <name type="scientific">Taxus chinensis</name>
    <name type="common">Chinese yew</name>
    <name type="synonym">Taxus wallichiana var. chinensis</name>
    <dbReference type="NCBI Taxonomy" id="29808"/>
    <lineage>
        <taxon>Eukaryota</taxon>
        <taxon>Viridiplantae</taxon>
        <taxon>Streptophyta</taxon>
        <taxon>Embryophyta</taxon>
        <taxon>Tracheophyta</taxon>
        <taxon>Spermatophyta</taxon>
        <taxon>Pinopsida</taxon>
        <taxon>Pinidae</taxon>
        <taxon>Conifers II</taxon>
        <taxon>Cupressales</taxon>
        <taxon>Taxaceae</taxon>
        <taxon>Taxus</taxon>
    </lineage>
</organism>
<dbReference type="GO" id="GO:0005524">
    <property type="term" value="F:ATP binding"/>
    <property type="evidence" value="ECO:0007669"/>
    <property type="project" value="UniProtKB-UniRule"/>
</dbReference>
<evidence type="ECO:0000256" key="7">
    <source>
        <dbReference type="ARBA" id="ARBA00022679"/>
    </source>
</evidence>
<dbReference type="FunFam" id="3.80.10.10:FF:000129">
    <property type="entry name" value="Leucine-rich repeat receptor-like kinase"/>
    <property type="match status" value="1"/>
</dbReference>
<protein>
    <recommendedName>
        <fullName evidence="21">Protein kinase domain-containing protein</fullName>
    </recommendedName>
</protein>
<keyword evidence="9 20" id="KW-0732">Signal</keyword>
<evidence type="ECO:0000256" key="8">
    <source>
        <dbReference type="ARBA" id="ARBA00022692"/>
    </source>
</evidence>
<dbReference type="Gene3D" id="1.10.510.10">
    <property type="entry name" value="Transferase(Phosphotransferase) domain 1"/>
    <property type="match status" value="1"/>
</dbReference>
<evidence type="ECO:0000256" key="12">
    <source>
        <dbReference type="ARBA" id="ARBA00022777"/>
    </source>
</evidence>
<dbReference type="Pfam" id="PF00560">
    <property type="entry name" value="LRR_1"/>
    <property type="match status" value="4"/>
</dbReference>
<keyword evidence="4" id="KW-1003">Cell membrane</keyword>
<comment type="subcellular location">
    <subcellularLocation>
        <location evidence="1">Cell membrane</location>
        <topology evidence="1">Single-pass type I membrane protein</topology>
    </subcellularLocation>
</comment>
<dbReference type="FunFam" id="1.10.510.10:FF:000240">
    <property type="entry name" value="Lectin-domain containing receptor kinase A4.3"/>
    <property type="match status" value="1"/>
</dbReference>
<dbReference type="FunFam" id="3.30.200.20:FF:000039">
    <property type="entry name" value="receptor-like protein kinase FERONIA"/>
    <property type="match status" value="1"/>
</dbReference>
<name>A0AA38LHY0_TAXCH</name>
<dbReference type="Proteomes" id="UP000824469">
    <property type="component" value="Unassembled WGS sequence"/>
</dbReference>
<feature type="chain" id="PRO_5041276213" description="Protein kinase domain-containing protein" evidence="20">
    <location>
        <begin position="27"/>
        <end position="659"/>
    </location>
</feature>
<comment type="caution">
    <text evidence="22">The sequence shown here is derived from an EMBL/GenBank/DDBJ whole genome shotgun (WGS) entry which is preliminary data.</text>
</comment>
<evidence type="ECO:0000256" key="5">
    <source>
        <dbReference type="ARBA" id="ARBA00022527"/>
    </source>
</evidence>
<comment type="similarity">
    <text evidence="2">In the N-terminal section; belongs to the leguminous lectin family.</text>
</comment>
<dbReference type="Gene3D" id="3.30.200.20">
    <property type="entry name" value="Phosphorylase Kinase, domain 1"/>
    <property type="match status" value="1"/>
</dbReference>
<keyword evidence="6" id="KW-0433">Leucine-rich repeat</keyword>
<evidence type="ECO:0000256" key="10">
    <source>
        <dbReference type="ARBA" id="ARBA00022737"/>
    </source>
</evidence>
<dbReference type="SUPFAM" id="SSF56112">
    <property type="entry name" value="Protein kinase-like (PK-like)"/>
    <property type="match status" value="1"/>
</dbReference>
<proteinExistence type="inferred from homology"/>
<keyword evidence="16" id="KW-0675">Receptor</keyword>
<evidence type="ECO:0000313" key="23">
    <source>
        <dbReference type="Proteomes" id="UP000824469"/>
    </source>
</evidence>
<dbReference type="GO" id="GO:0002229">
    <property type="term" value="P:defense response to oomycetes"/>
    <property type="evidence" value="ECO:0007669"/>
    <property type="project" value="UniProtKB-ARBA"/>
</dbReference>
<keyword evidence="17" id="KW-0325">Glycoprotein</keyword>
<keyword evidence="10" id="KW-0677">Repeat</keyword>
<keyword evidence="14 19" id="KW-1133">Transmembrane helix</keyword>
<feature type="non-terminal residue" evidence="22">
    <location>
        <position position="659"/>
    </location>
</feature>
<comment type="similarity">
    <text evidence="3">In the C-terminal section; belongs to the protein kinase superfamily. Ser/Thr protein kinase family.</text>
</comment>
<evidence type="ECO:0000256" key="17">
    <source>
        <dbReference type="ARBA" id="ARBA00023180"/>
    </source>
</evidence>
<evidence type="ECO:0000256" key="6">
    <source>
        <dbReference type="ARBA" id="ARBA00022614"/>
    </source>
</evidence>
<evidence type="ECO:0000256" key="4">
    <source>
        <dbReference type="ARBA" id="ARBA00022475"/>
    </source>
</evidence>
<dbReference type="PANTHER" id="PTHR48006:SF51">
    <property type="entry name" value="PROTEIN KINASE DOMAIN-CONTAINING PROTEIN"/>
    <property type="match status" value="1"/>
</dbReference>
<reference evidence="22 23" key="1">
    <citation type="journal article" date="2021" name="Nat. Plants">
        <title>The Taxus genome provides insights into paclitaxel biosynthesis.</title>
        <authorList>
            <person name="Xiong X."/>
            <person name="Gou J."/>
            <person name="Liao Q."/>
            <person name="Li Y."/>
            <person name="Zhou Q."/>
            <person name="Bi G."/>
            <person name="Li C."/>
            <person name="Du R."/>
            <person name="Wang X."/>
            <person name="Sun T."/>
            <person name="Guo L."/>
            <person name="Liang H."/>
            <person name="Lu P."/>
            <person name="Wu Y."/>
            <person name="Zhang Z."/>
            <person name="Ro D.K."/>
            <person name="Shang Y."/>
            <person name="Huang S."/>
            <person name="Yan J."/>
        </authorList>
    </citation>
    <scope>NUCLEOTIDE SEQUENCE [LARGE SCALE GENOMIC DNA]</scope>
    <source>
        <strain evidence="22">Ta-2019</strain>
    </source>
</reference>
<dbReference type="InterPro" id="IPR011009">
    <property type="entry name" value="Kinase-like_dom_sf"/>
</dbReference>
<evidence type="ECO:0000313" key="22">
    <source>
        <dbReference type="EMBL" id="KAH9321622.1"/>
    </source>
</evidence>
<dbReference type="PANTHER" id="PTHR48006">
    <property type="entry name" value="LEUCINE-RICH REPEAT-CONTAINING PROTEIN DDB_G0281931-RELATED"/>
    <property type="match status" value="1"/>
</dbReference>
<evidence type="ECO:0000256" key="13">
    <source>
        <dbReference type="ARBA" id="ARBA00022840"/>
    </source>
</evidence>
<evidence type="ECO:0000259" key="21">
    <source>
        <dbReference type="PROSITE" id="PS50011"/>
    </source>
</evidence>
<keyword evidence="12" id="KW-0418">Kinase</keyword>
<keyword evidence="23" id="KW-1185">Reference proteome</keyword>
<keyword evidence="7" id="KW-0808">Transferase</keyword>
<dbReference type="SUPFAM" id="SSF52058">
    <property type="entry name" value="L domain-like"/>
    <property type="match status" value="1"/>
</dbReference>
<keyword evidence="13 18" id="KW-0067">ATP-binding</keyword>
<dbReference type="PROSITE" id="PS00107">
    <property type="entry name" value="PROTEIN_KINASE_ATP"/>
    <property type="match status" value="1"/>
</dbReference>
<dbReference type="Pfam" id="PF00069">
    <property type="entry name" value="Pkinase"/>
    <property type="match status" value="1"/>
</dbReference>
<dbReference type="GO" id="GO:0004674">
    <property type="term" value="F:protein serine/threonine kinase activity"/>
    <property type="evidence" value="ECO:0007669"/>
    <property type="project" value="UniProtKB-KW"/>
</dbReference>
<accession>A0AA38LHY0</accession>
<evidence type="ECO:0000256" key="2">
    <source>
        <dbReference type="ARBA" id="ARBA00008536"/>
    </source>
</evidence>
<evidence type="ECO:0000256" key="16">
    <source>
        <dbReference type="ARBA" id="ARBA00023170"/>
    </source>
</evidence>
<dbReference type="InterPro" id="IPR001611">
    <property type="entry name" value="Leu-rich_rpt"/>
</dbReference>
<feature type="signal peptide" evidence="20">
    <location>
        <begin position="1"/>
        <end position="26"/>
    </location>
</feature>
<dbReference type="InterPro" id="IPR051824">
    <property type="entry name" value="LRR_Rcpt-Like_S/T_Kinase"/>
</dbReference>
<dbReference type="PROSITE" id="PS00108">
    <property type="entry name" value="PROTEIN_KINASE_ST"/>
    <property type="match status" value="1"/>
</dbReference>
<dbReference type="AlphaFoldDB" id="A0AA38LHY0"/>
<evidence type="ECO:0000256" key="18">
    <source>
        <dbReference type="PROSITE-ProRule" id="PRU10141"/>
    </source>
</evidence>
<dbReference type="SMART" id="SM00220">
    <property type="entry name" value="S_TKc"/>
    <property type="match status" value="1"/>
</dbReference>
<dbReference type="Gene3D" id="3.80.10.10">
    <property type="entry name" value="Ribonuclease Inhibitor"/>
    <property type="match status" value="2"/>
</dbReference>
<evidence type="ECO:0000256" key="11">
    <source>
        <dbReference type="ARBA" id="ARBA00022741"/>
    </source>
</evidence>
<dbReference type="PROSITE" id="PS50011">
    <property type="entry name" value="PROTEIN_KINASE_DOM"/>
    <property type="match status" value="1"/>
</dbReference>
<dbReference type="OMA" id="CKAPISH"/>
<evidence type="ECO:0000256" key="20">
    <source>
        <dbReference type="SAM" id="SignalP"/>
    </source>
</evidence>
<gene>
    <name evidence="22" type="ORF">KI387_016261</name>
</gene>
<evidence type="ECO:0000256" key="19">
    <source>
        <dbReference type="SAM" id="Phobius"/>
    </source>
</evidence>
<dbReference type="CDD" id="cd14066">
    <property type="entry name" value="STKc_IRAK"/>
    <property type="match status" value="1"/>
</dbReference>
<dbReference type="EMBL" id="JAHRHJ020000003">
    <property type="protein sequence ID" value="KAH9321622.1"/>
    <property type="molecule type" value="Genomic_DNA"/>
</dbReference>
<dbReference type="InterPro" id="IPR032675">
    <property type="entry name" value="LRR_dom_sf"/>
</dbReference>
<feature type="binding site" evidence="18">
    <location>
        <position position="380"/>
    </location>
    <ligand>
        <name>ATP</name>
        <dbReference type="ChEBI" id="CHEBI:30616"/>
    </ligand>
</feature>
<sequence length="659" mass="73334">QVKRKRVLVLFVTSLLVVIGSTISHATPEGNALLVIRERLHAETNWTGNDPCNAWDGVMCYQNHVVELNLSGKGLYGTIPKEVGFLSLLKVLDLSNNAINGSIPDEIANLTNLQTLILHNSRLSGVLPSGIQQLYLLESLYLGNCSFTGPLPALGKLINLKHLTIWGNNLNCTIPADIGKLKNLEYLNFHDSDMYGTLPPELGSLHKLQNLNLRCNYFVGPKPMGLQEFFYTGNCLDSDLDSHMRYCRDSPNCVFFYSQPENGQSGYSLVRDKKKNTLAIVGASVSAFLVLAILFVILYAWKIKKSKRSRGVHLGILSHTDPAVSEMIELLEPSNGVRRFELKELSKATEGFSKTYEIGFGGFGKVYKGFLDDGSIVAIKRASSSSIQGHKQFQNEIVVLSRLSHRCLVRLQGFCQEAGEQILVYEFMKNGNLNHLLSDMEANESLRWSKRIEISIAIAQGIDYLHSFVEPPIIHRDIKPSNILLDEHFNAKLSDFGISKSTPDFVDTHITTGPAGTLGYLDPQYFLRRQLTPSSDVYSFGVVLLVLISGQKAIDHTRLDEFNLVEWVSIKFLEGDIESIVDPNLKEDHNIEEVRTVIELALKCSAFERCGRPSIKEVLSVLEPLLKKKVAPPIIGSPVFDDSSDSTKSFSVPIQHSQS</sequence>
<dbReference type="InterPro" id="IPR000719">
    <property type="entry name" value="Prot_kinase_dom"/>
</dbReference>
<evidence type="ECO:0000256" key="1">
    <source>
        <dbReference type="ARBA" id="ARBA00004251"/>
    </source>
</evidence>
<keyword evidence="5" id="KW-0723">Serine/threonine-protein kinase</keyword>
<evidence type="ECO:0000256" key="9">
    <source>
        <dbReference type="ARBA" id="ARBA00022729"/>
    </source>
</evidence>
<feature type="domain" description="Protein kinase" evidence="21">
    <location>
        <begin position="352"/>
        <end position="626"/>
    </location>
</feature>
<feature type="transmembrane region" description="Helical" evidence="19">
    <location>
        <begin position="278"/>
        <end position="301"/>
    </location>
</feature>
<feature type="non-terminal residue" evidence="22">
    <location>
        <position position="1"/>
    </location>
</feature>
<evidence type="ECO:0000256" key="14">
    <source>
        <dbReference type="ARBA" id="ARBA00022989"/>
    </source>
</evidence>
<dbReference type="InterPro" id="IPR008271">
    <property type="entry name" value="Ser/Thr_kinase_AS"/>
</dbReference>
<dbReference type="InterPro" id="IPR017441">
    <property type="entry name" value="Protein_kinase_ATP_BS"/>
</dbReference>
<dbReference type="GO" id="GO:0005886">
    <property type="term" value="C:plasma membrane"/>
    <property type="evidence" value="ECO:0007669"/>
    <property type="project" value="UniProtKB-SubCell"/>
</dbReference>
<keyword evidence="15 19" id="KW-0472">Membrane</keyword>